<name>A0A8I0P0B0_9ACTN</name>
<protein>
    <submittedName>
        <fullName evidence="2">Transposase</fullName>
    </submittedName>
</protein>
<evidence type="ECO:0000259" key="1">
    <source>
        <dbReference type="Pfam" id="PF13340"/>
    </source>
</evidence>
<dbReference type="InterPro" id="IPR025161">
    <property type="entry name" value="IS402-like_dom"/>
</dbReference>
<comment type="caution">
    <text evidence="2">The sequence shown here is derived from an EMBL/GenBank/DDBJ whole genome shotgun (WGS) entry which is preliminary data.</text>
</comment>
<gene>
    <name evidence="2" type="ORF">H4687_000053</name>
</gene>
<dbReference type="Proteomes" id="UP000629287">
    <property type="component" value="Unassembled WGS sequence"/>
</dbReference>
<dbReference type="NCBIfam" id="NF033580">
    <property type="entry name" value="transpos_IS5_3"/>
    <property type="match status" value="1"/>
</dbReference>
<feature type="domain" description="Insertion element IS402-like" evidence="1">
    <location>
        <begin position="6"/>
        <end position="78"/>
    </location>
</feature>
<sequence length="141" mass="16149">MGRGDLTNGQWARLEPLLPQGIKPGRPLVWTRRQLIDGIRWRTRTGAPWRDVPERYGPWERVYDLFRRWQRDGTWARFVTQLQAHADAKGLTTWDVNIDSTVCRAHQHAAGASKKGICKRNRPAALPLSRPTMVSDVPEAT</sequence>
<organism evidence="2 3">
    <name type="scientific">Streptomyces stelliscabiei</name>
    <dbReference type="NCBI Taxonomy" id="146820"/>
    <lineage>
        <taxon>Bacteria</taxon>
        <taxon>Bacillati</taxon>
        <taxon>Actinomycetota</taxon>
        <taxon>Actinomycetes</taxon>
        <taxon>Kitasatosporales</taxon>
        <taxon>Streptomycetaceae</taxon>
        <taxon>Streptomyces</taxon>
    </lineage>
</organism>
<dbReference type="EMBL" id="JADBGF010000001">
    <property type="protein sequence ID" value="MBE1593924.1"/>
    <property type="molecule type" value="Genomic_DNA"/>
</dbReference>
<dbReference type="PANTHER" id="PTHR46637">
    <property type="entry name" value="TIS1421-TRANSPOSASE PROTEIN A"/>
    <property type="match status" value="1"/>
</dbReference>
<dbReference type="InterPro" id="IPR052909">
    <property type="entry name" value="Transposase_6_like"/>
</dbReference>
<dbReference type="Pfam" id="PF13340">
    <property type="entry name" value="DUF4096"/>
    <property type="match status" value="1"/>
</dbReference>
<evidence type="ECO:0000313" key="3">
    <source>
        <dbReference type="Proteomes" id="UP000629287"/>
    </source>
</evidence>
<accession>A0A8I0P0B0</accession>
<proteinExistence type="predicted"/>
<evidence type="ECO:0000313" key="2">
    <source>
        <dbReference type="EMBL" id="MBE1593924.1"/>
    </source>
</evidence>
<reference evidence="2 3" key="1">
    <citation type="submission" date="2020-10" db="EMBL/GenBank/DDBJ databases">
        <title>Sequencing the genomes of 1000 actinobacteria strains.</title>
        <authorList>
            <person name="Klenk H.-P."/>
        </authorList>
    </citation>
    <scope>NUCLEOTIDE SEQUENCE [LARGE SCALE GENOMIC DNA]</scope>
    <source>
        <strain evidence="2 3">DSM 41803</strain>
    </source>
</reference>
<dbReference type="AlphaFoldDB" id="A0A8I0P0B0"/>
<keyword evidence="3" id="KW-1185">Reference proteome</keyword>
<dbReference type="PANTHER" id="PTHR46637:SF1">
    <property type="entry name" value="BLL5188 PROTEIN"/>
    <property type="match status" value="1"/>
</dbReference>